<reference evidence="1" key="1">
    <citation type="journal article" date="2020" name="Stud. Mycol.">
        <title>101 Dothideomycetes genomes: a test case for predicting lifestyles and emergence of pathogens.</title>
        <authorList>
            <person name="Haridas S."/>
            <person name="Albert R."/>
            <person name="Binder M."/>
            <person name="Bloem J."/>
            <person name="Labutti K."/>
            <person name="Salamov A."/>
            <person name="Andreopoulos B."/>
            <person name="Baker S."/>
            <person name="Barry K."/>
            <person name="Bills G."/>
            <person name="Bluhm B."/>
            <person name="Cannon C."/>
            <person name="Castanera R."/>
            <person name="Culley D."/>
            <person name="Daum C."/>
            <person name="Ezra D."/>
            <person name="Gonzalez J."/>
            <person name="Henrissat B."/>
            <person name="Kuo A."/>
            <person name="Liang C."/>
            <person name="Lipzen A."/>
            <person name="Lutzoni F."/>
            <person name="Magnuson J."/>
            <person name="Mondo S."/>
            <person name="Nolan M."/>
            <person name="Ohm R."/>
            <person name="Pangilinan J."/>
            <person name="Park H.-J."/>
            <person name="Ramirez L."/>
            <person name="Alfaro M."/>
            <person name="Sun H."/>
            <person name="Tritt A."/>
            <person name="Yoshinaga Y."/>
            <person name="Zwiers L.-H."/>
            <person name="Turgeon B."/>
            <person name="Goodwin S."/>
            <person name="Spatafora J."/>
            <person name="Crous P."/>
            <person name="Grigoriev I."/>
        </authorList>
    </citation>
    <scope>NUCLEOTIDE SEQUENCE</scope>
    <source>
        <strain evidence="1">CBS 627.86</strain>
    </source>
</reference>
<dbReference type="PANTHER" id="PTHR42060:SF3">
    <property type="entry name" value="SMP-30_GLUCONOLACTONASE_LRE-LIKE REGION DOMAIN-CONTAINING PROTEIN"/>
    <property type="match status" value="1"/>
</dbReference>
<dbReference type="SUPFAM" id="SSF63829">
    <property type="entry name" value="Calcium-dependent phosphotriesterase"/>
    <property type="match status" value="1"/>
</dbReference>
<dbReference type="InterPro" id="IPR052998">
    <property type="entry name" value="Hetero-Diels-Alderase-like"/>
</dbReference>
<dbReference type="OrthoDB" id="9977941at2759"/>
<dbReference type="PANTHER" id="PTHR42060">
    <property type="entry name" value="NHL REPEAT-CONTAINING PROTEIN-RELATED"/>
    <property type="match status" value="1"/>
</dbReference>
<gene>
    <name evidence="1" type="ORF">BDV96DRAFT_641376</name>
</gene>
<dbReference type="Gene3D" id="2.120.10.30">
    <property type="entry name" value="TolB, C-terminal domain"/>
    <property type="match status" value="1"/>
</dbReference>
<dbReference type="EMBL" id="ML977313">
    <property type="protein sequence ID" value="KAF2120717.1"/>
    <property type="molecule type" value="Genomic_DNA"/>
</dbReference>
<dbReference type="InterPro" id="IPR011042">
    <property type="entry name" value="6-blade_b-propeller_TolB-like"/>
</dbReference>
<dbReference type="AlphaFoldDB" id="A0A6A5ZPA4"/>
<dbReference type="Proteomes" id="UP000799770">
    <property type="component" value="Unassembled WGS sequence"/>
</dbReference>
<name>A0A6A5ZPA4_9PLEO</name>
<evidence type="ECO:0000313" key="2">
    <source>
        <dbReference type="Proteomes" id="UP000799770"/>
    </source>
</evidence>
<evidence type="ECO:0000313" key="1">
    <source>
        <dbReference type="EMBL" id="KAF2120717.1"/>
    </source>
</evidence>
<protein>
    <submittedName>
        <fullName evidence="1">Uncharacterized protein</fullName>
    </submittedName>
</protein>
<keyword evidence="2" id="KW-1185">Reference proteome</keyword>
<accession>A0A6A5ZPA4</accession>
<organism evidence="1 2">
    <name type="scientific">Lophiotrema nucula</name>
    <dbReference type="NCBI Taxonomy" id="690887"/>
    <lineage>
        <taxon>Eukaryota</taxon>
        <taxon>Fungi</taxon>
        <taxon>Dikarya</taxon>
        <taxon>Ascomycota</taxon>
        <taxon>Pezizomycotina</taxon>
        <taxon>Dothideomycetes</taxon>
        <taxon>Pleosporomycetidae</taxon>
        <taxon>Pleosporales</taxon>
        <taxon>Lophiotremataceae</taxon>
        <taxon>Lophiotrema</taxon>
    </lineage>
</organism>
<sequence length="397" mass="44020">MAGAYQGPSYVPVTLTKFPSPSVITDIAYLSPNDLLVALAYPGEIHLLPTTTVFDPSDKPAARQPATRLLHSFTGCICEAIAVLDKRSFVVATSHIHDATTPQLRRKPGTGALWLVQATPGGTRATEEPRGLSIEELLDIPDAQWLKHMTTLPKQDDAPNDRPILLVTDTTAGVILVINLDTKKVEAKVVHETMLPAPNASEKIGINGIAYHDNYVYYTNTYAQTIYRIEVNPSHYVYITDRAPDPLIRKPHRFPQIGNLVLTTAPRSTLSRTYCPSIRSRPHIYAASSGLVVTVGCKNWSSEEQWKWSKLYTMFDTLTFTGGTSIAFGEGNVGNPQRCNYPAKPGPKLWVATRDYEGVARVIRLDVTTGGREARVAGDEKRPRYMKQMKVKHRRAR</sequence>
<proteinExistence type="predicted"/>